<evidence type="ECO:0000256" key="6">
    <source>
        <dbReference type="SAM" id="Phobius"/>
    </source>
</evidence>
<comment type="subcellular location">
    <subcellularLocation>
        <location evidence="1">Membrane</location>
        <topology evidence="1">Multi-pass membrane protein</topology>
    </subcellularLocation>
</comment>
<feature type="transmembrane region" description="Helical" evidence="6">
    <location>
        <begin position="351"/>
        <end position="369"/>
    </location>
</feature>
<gene>
    <name evidence="8" type="ORF">Vbra_19365</name>
</gene>
<feature type="transmembrane region" description="Helical" evidence="6">
    <location>
        <begin position="114"/>
        <end position="132"/>
    </location>
</feature>
<dbReference type="Proteomes" id="UP000041254">
    <property type="component" value="Unassembled WGS sequence"/>
</dbReference>
<feature type="domain" description="EamA" evidence="7">
    <location>
        <begin position="82"/>
        <end position="217"/>
    </location>
</feature>
<dbReference type="InterPro" id="IPR000620">
    <property type="entry name" value="EamA_dom"/>
</dbReference>
<accession>A0A0G4H270</accession>
<evidence type="ECO:0000313" key="9">
    <source>
        <dbReference type="Proteomes" id="UP000041254"/>
    </source>
</evidence>
<keyword evidence="2 6" id="KW-0812">Transmembrane</keyword>
<protein>
    <recommendedName>
        <fullName evidence="7">EamA domain-containing protein</fullName>
    </recommendedName>
</protein>
<dbReference type="STRING" id="1169540.A0A0G4H270"/>
<evidence type="ECO:0000256" key="3">
    <source>
        <dbReference type="ARBA" id="ARBA00022989"/>
    </source>
</evidence>
<feature type="transmembrane region" description="Helical" evidence="6">
    <location>
        <begin position="144"/>
        <end position="167"/>
    </location>
</feature>
<keyword evidence="9" id="KW-1185">Reference proteome</keyword>
<evidence type="ECO:0000256" key="2">
    <source>
        <dbReference type="ARBA" id="ARBA00022692"/>
    </source>
</evidence>
<dbReference type="InParanoid" id="A0A0G4H270"/>
<feature type="compositionally biased region" description="Polar residues" evidence="5">
    <location>
        <begin position="18"/>
        <end position="28"/>
    </location>
</feature>
<sequence length="408" mass="43537">MQKSTESSLLSEPADLATGSTGPPSTQLVASVEEDTDIRAFLSDDNAVIQFDQLADPLLNGHHAHPKTKKERRRQRYRALEGALLCTASTACFAGSSLFVKIEAEKGFGAAELLFVRCLLQFAFTGSSCYFLRVGFCPAGTSRAVKWGVLARGLVDCVGLALFYFGITQLQLAYATVLFFTAPVWAGLIGKFWLNEPYGLIDFIGSLGSIIGVLMASWGSLHFDRVTPIQLLSAALVLLGAVFQGATCCIIRKVGSDAHFMQMVNSFSLSGLLLSPFLTILPGQGWVNPATQGWDCWLNLFLIAAFATAAGILVNIGAQLVKASVAVVCRSLDVVFALILQVIFLHVVPDTVAIVGCCVLFLSVAVSAIKAHHDVLRRGSIVSILHSPSVISACPSTFGSAFTTPRAT</sequence>
<dbReference type="OMA" id="TFLQITF"/>
<feature type="transmembrane region" description="Helical" evidence="6">
    <location>
        <begin position="325"/>
        <end position="345"/>
    </location>
</feature>
<dbReference type="GO" id="GO:0016020">
    <property type="term" value="C:membrane"/>
    <property type="evidence" value="ECO:0007669"/>
    <property type="project" value="UniProtKB-SubCell"/>
</dbReference>
<evidence type="ECO:0000259" key="7">
    <source>
        <dbReference type="Pfam" id="PF00892"/>
    </source>
</evidence>
<keyword evidence="3 6" id="KW-1133">Transmembrane helix</keyword>
<dbReference type="Pfam" id="PF00892">
    <property type="entry name" value="EamA"/>
    <property type="match status" value="2"/>
</dbReference>
<feature type="compositionally biased region" description="Polar residues" evidence="5">
    <location>
        <begin position="1"/>
        <end position="10"/>
    </location>
</feature>
<keyword evidence="4 6" id="KW-0472">Membrane</keyword>
<feature type="transmembrane region" description="Helical" evidence="6">
    <location>
        <begin position="200"/>
        <end position="219"/>
    </location>
</feature>
<name>A0A0G4H270_VITBC</name>
<feature type="transmembrane region" description="Helical" evidence="6">
    <location>
        <begin position="263"/>
        <end position="285"/>
    </location>
</feature>
<dbReference type="PANTHER" id="PTHR22911">
    <property type="entry name" value="ACYL-MALONYL CONDENSING ENZYME-RELATED"/>
    <property type="match status" value="1"/>
</dbReference>
<feature type="transmembrane region" description="Helical" evidence="6">
    <location>
        <begin position="173"/>
        <end position="193"/>
    </location>
</feature>
<evidence type="ECO:0000256" key="1">
    <source>
        <dbReference type="ARBA" id="ARBA00004141"/>
    </source>
</evidence>
<evidence type="ECO:0000256" key="4">
    <source>
        <dbReference type="ARBA" id="ARBA00023136"/>
    </source>
</evidence>
<dbReference type="InterPro" id="IPR037185">
    <property type="entry name" value="EmrE-like"/>
</dbReference>
<feature type="transmembrane region" description="Helical" evidence="6">
    <location>
        <begin position="231"/>
        <end position="251"/>
    </location>
</feature>
<evidence type="ECO:0000313" key="8">
    <source>
        <dbReference type="EMBL" id="CEM37737.1"/>
    </source>
</evidence>
<dbReference type="SUPFAM" id="SSF103481">
    <property type="entry name" value="Multidrug resistance efflux transporter EmrE"/>
    <property type="match status" value="2"/>
</dbReference>
<dbReference type="PANTHER" id="PTHR22911:SF6">
    <property type="entry name" value="SOLUTE CARRIER FAMILY 35 MEMBER G1"/>
    <property type="match status" value="1"/>
</dbReference>
<feature type="transmembrane region" description="Helical" evidence="6">
    <location>
        <begin position="79"/>
        <end position="102"/>
    </location>
</feature>
<feature type="transmembrane region" description="Helical" evidence="6">
    <location>
        <begin position="297"/>
        <end position="318"/>
    </location>
</feature>
<feature type="region of interest" description="Disordered" evidence="5">
    <location>
        <begin position="1"/>
        <end position="28"/>
    </location>
</feature>
<evidence type="ECO:0000256" key="5">
    <source>
        <dbReference type="SAM" id="MobiDB-lite"/>
    </source>
</evidence>
<proteinExistence type="predicted"/>
<organism evidence="8 9">
    <name type="scientific">Vitrella brassicaformis (strain CCMP3155)</name>
    <dbReference type="NCBI Taxonomy" id="1169540"/>
    <lineage>
        <taxon>Eukaryota</taxon>
        <taxon>Sar</taxon>
        <taxon>Alveolata</taxon>
        <taxon>Colpodellida</taxon>
        <taxon>Vitrellaceae</taxon>
        <taxon>Vitrella</taxon>
    </lineage>
</organism>
<dbReference type="PhylomeDB" id="A0A0G4H270"/>
<dbReference type="VEuPathDB" id="CryptoDB:Vbra_19365"/>
<dbReference type="OrthoDB" id="439527at2759"/>
<dbReference type="AlphaFoldDB" id="A0A0G4H270"/>
<dbReference type="EMBL" id="CDMY01000954">
    <property type="protein sequence ID" value="CEM37737.1"/>
    <property type="molecule type" value="Genomic_DNA"/>
</dbReference>
<reference evidence="8 9" key="1">
    <citation type="submission" date="2014-11" db="EMBL/GenBank/DDBJ databases">
        <authorList>
            <person name="Zhu J."/>
            <person name="Qi W."/>
            <person name="Song R."/>
        </authorList>
    </citation>
    <scope>NUCLEOTIDE SEQUENCE [LARGE SCALE GENOMIC DNA]</scope>
</reference>
<feature type="domain" description="EamA" evidence="7">
    <location>
        <begin position="234"/>
        <end position="367"/>
    </location>
</feature>